<keyword evidence="11" id="KW-1185">Reference proteome</keyword>
<evidence type="ECO:0000313" key="10">
    <source>
        <dbReference type="EMBL" id="ACC98860.1"/>
    </source>
</evidence>
<dbReference type="RefSeq" id="WP_012415475.1">
    <property type="nucleotide sequence ID" value="NC_010644.1"/>
</dbReference>
<evidence type="ECO:0000256" key="3">
    <source>
        <dbReference type="ARBA" id="ARBA00022475"/>
    </source>
</evidence>
<accession>B2KEB4</accession>
<dbReference type="Pfam" id="PF12704">
    <property type="entry name" value="MacB_PCD"/>
    <property type="match status" value="1"/>
</dbReference>
<evidence type="ECO:0000256" key="4">
    <source>
        <dbReference type="ARBA" id="ARBA00022692"/>
    </source>
</evidence>
<dbReference type="HOGENOM" id="CLU_000604_8_1_0"/>
<keyword evidence="10" id="KW-0449">Lipoprotein</keyword>
<evidence type="ECO:0000256" key="5">
    <source>
        <dbReference type="ARBA" id="ARBA00022989"/>
    </source>
</evidence>
<comment type="subcellular location">
    <subcellularLocation>
        <location evidence="1">Cell membrane</location>
        <topology evidence="1">Multi-pass membrane protein</topology>
    </subcellularLocation>
</comment>
<dbReference type="STRING" id="445932.Emin_1310"/>
<evidence type="ECO:0000259" key="8">
    <source>
        <dbReference type="Pfam" id="PF02687"/>
    </source>
</evidence>
<dbReference type="InterPro" id="IPR051447">
    <property type="entry name" value="Lipoprotein-release_system"/>
</dbReference>
<feature type="transmembrane region" description="Helical" evidence="7">
    <location>
        <begin position="327"/>
        <end position="355"/>
    </location>
</feature>
<sequence length="409" mass="44260">MRFELFVAKRYLNSKRKGLFALITTIIGIAGVTVGVAALITTLAVMTGFQTDIKEKVIGAQSHILIFGHMTEAVYQDKIKKIEQLPLVYAAAPNIFGQGIITHNGSSLAIVLRGLEPEMEDKVNRLNSSFEEGSYVAPLREGETSAPAPLVLGTELANSLNLEVGDDVVLISPSSISTSAGMVPKMKKFRISGTIKTGYYEFDRTMGYTTLEHASEFLNLQKGATGISIRLKNIDNAEKAAKLIRPIMGNGFSIRTFAQLNGTLYAALKLEKTMMFIILSLIILVASLNIASNLILLGTEKLKDIGILRAMGASPASIRKIFIYEGLMIGTAGIVCGVILAMILCWIIATFNIVQLPGDIYYLTKVPVRISLTDILSVVAGSYLLCFLAAVYPAVRASKVNPTDAIRYG</sequence>
<dbReference type="PANTHER" id="PTHR30489:SF0">
    <property type="entry name" value="LIPOPROTEIN-RELEASING SYSTEM TRANSMEMBRANE PROTEIN LOLE"/>
    <property type="match status" value="1"/>
</dbReference>
<dbReference type="Pfam" id="PF02687">
    <property type="entry name" value="FtsX"/>
    <property type="match status" value="1"/>
</dbReference>
<gene>
    <name evidence="10" type="ordered locus">Emin_1310</name>
</gene>
<dbReference type="AlphaFoldDB" id="B2KEB4"/>
<feature type="domain" description="ABC3 transporter permease C-terminal" evidence="8">
    <location>
        <begin position="277"/>
        <end position="402"/>
    </location>
</feature>
<dbReference type="InterPro" id="IPR025857">
    <property type="entry name" value="MacB_PCD"/>
</dbReference>
<evidence type="ECO:0000259" key="9">
    <source>
        <dbReference type="Pfam" id="PF12704"/>
    </source>
</evidence>
<feature type="domain" description="MacB-like periplasmic core" evidence="9">
    <location>
        <begin position="26"/>
        <end position="246"/>
    </location>
</feature>
<keyword evidence="3" id="KW-1003">Cell membrane</keyword>
<proteinExistence type="inferred from homology"/>
<feature type="transmembrane region" description="Helical" evidence="7">
    <location>
        <begin position="375"/>
        <end position="395"/>
    </location>
</feature>
<evidence type="ECO:0000256" key="7">
    <source>
        <dbReference type="SAM" id="Phobius"/>
    </source>
</evidence>
<keyword evidence="6 7" id="KW-0472">Membrane</keyword>
<evidence type="ECO:0000256" key="2">
    <source>
        <dbReference type="ARBA" id="ARBA00005236"/>
    </source>
</evidence>
<name>B2KEB4_ELUMP</name>
<dbReference type="KEGG" id="emi:Emin_1310"/>
<dbReference type="InterPro" id="IPR003838">
    <property type="entry name" value="ABC3_permease_C"/>
</dbReference>
<evidence type="ECO:0000313" key="11">
    <source>
        <dbReference type="Proteomes" id="UP000001029"/>
    </source>
</evidence>
<dbReference type="GO" id="GO:0044874">
    <property type="term" value="P:lipoprotein localization to outer membrane"/>
    <property type="evidence" value="ECO:0007669"/>
    <property type="project" value="TreeGrafter"/>
</dbReference>
<dbReference type="Proteomes" id="UP000001029">
    <property type="component" value="Chromosome"/>
</dbReference>
<keyword evidence="5 7" id="KW-1133">Transmembrane helix</keyword>
<dbReference type="GO" id="GO:0098797">
    <property type="term" value="C:plasma membrane protein complex"/>
    <property type="evidence" value="ECO:0007669"/>
    <property type="project" value="TreeGrafter"/>
</dbReference>
<evidence type="ECO:0000256" key="1">
    <source>
        <dbReference type="ARBA" id="ARBA00004651"/>
    </source>
</evidence>
<keyword evidence="4 7" id="KW-0812">Transmembrane</keyword>
<feature type="transmembrane region" description="Helical" evidence="7">
    <location>
        <begin position="20"/>
        <end position="46"/>
    </location>
</feature>
<feature type="transmembrane region" description="Helical" evidence="7">
    <location>
        <begin position="274"/>
        <end position="297"/>
    </location>
</feature>
<organism evidence="10 11">
    <name type="scientific">Elusimicrobium minutum (strain Pei191)</name>
    <dbReference type="NCBI Taxonomy" id="445932"/>
    <lineage>
        <taxon>Bacteria</taxon>
        <taxon>Pseudomonadati</taxon>
        <taxon>Elusimicrobiota</taxon>
        <taxon>Elusimicrobia</taxon>
        <taxon>Elusimicrobiales</taxon>
        <taxon>Elusimicrobiaceae</taxon>
        <taxon>Elusimicrobium</taxon>
    </lineage>
</organism>
<protein>
    <submittedName>
        <fullName evidence="10">Putative lipoprotein releasing system</fullName>
    </submittedName>
</protein>
<comment type="similarity">
    <text evidence="2">Belongs to the ABC-4 integral membrane protein family. LolC/E subfamily.</text>
</comment>
<evidence type="ECO:0000256" key="6">
    <source>
        <dbReference type="ARBA" id="ARBA00023136"/>
    </source>
</evidence>
<dbReference type="EMBL" id="CP001055">
    <property type="protein sequence ID" value="ACC98860.1"/>
    <property type="molecule type" value="Genomic_DNA"/>
</dbReference>
<dbReference type="OrthoDB" id="9808461at2"/>
<reference evidence="10 11" key="1">
    <citation type="journal article" date="2009" name="Appl. Environ. Microbiol.">
        <title>Genomic analysis of 'Elusimicrobium minutum,' the first cultivated representative of the phylum 'Elusimicrobia' (formerly termite group 1).</title>
        <authorList>
            <person name="Herlemann D.P.R."/>
            <person name="Geissinger O."/>
            <person name="Ikeda-Ohtsubo W."/>
            <person name="Kunin V."/>
            <person name="Sun H."/>
            <person name="Lapidus A."/>
            <person name="Hugenholtz P."/>
            <person name="Brune A."/>
        </authorList>
    </citation>
    <scope>NUCLEOTIDE SEQUENCE [LARGE SCALE GENOMIC DNA]</scope>
    <source>
        <strain evidence="10 11">Pei191</strain>
    </source>
</reference>
<dbReference type="PANTHER" id="PTHR30489">
    <property type="entry name" value="LIPOPROTEIN-RELEASING SYSTEM TRANSMEMBRANE PROTEIN LOLE"/>
    <property type="match status" value="1"/>
</dbReference>